<dbReference type="PANTHER" id="PTHR16128:SF5">
    <property type="entry name" value="FAD_NAD(P)-BINDING OXIDOREDUCTASE FAMILY PROTEIN"/>
    <property type="match status" value="1"/>
</dbReference>
<dbReference type="Gene3D" id="3.50.50.60">
    <property type="entry name" value="FAD/NAD(P)-binding domain"/>
    <property type="match status" value="1"/>
</dbReference>
<reference evidence="2 3" key="1">
    <citation type="journal article" date="2014" name="PLoS Genet.">
        <title>Phylogenetically driven sequencing of extremely halophilic archaea reveals strategies for static and dynamic osmo-response.</title>
        <authorList>
            <person name="Becker E.A."/>
            <person name="Seitzer P.M."/>
            <person name="Tritt A."/>
            <person name="Larsen D."/>
            <person name="Krusor M."/>
            <person name="Yao A.I."/>
            <person name="Wu D."/>
            <person name="Madern D."/>
            <person name="Eisen J.A."/>
            <person name="Darling A.E."/>
            <person name="Facciotti M.T."/>
        </authorList>
    </citation>
    <scope>NUCLEOTIDE SEQUENCE [LARGE SCALE GENOMIC DNA]</scope>
    <source>
        <strain evidence="2 3">JCM 10478</strain>
    </source>
</reference>
<dbReference type="RefSeq" id="WP_006429429.1">
    <property type="nucleotide sequence ID" value="NZ_AOID01000005.1"/>
</dbReference>
<accession>L9YBJ5</accession>
<evidence type="ECO:0000256" key="1">
    <source>
        <dbReference type="SAM" id="MobiDB-lite"/>
    </source>
</evidence>
<dbReference type="SUPFAM" id="SSF51905">
    <property type="entry name" value="FAD/NAD(P)-binding domain"/>
    <property type="match status" value="1"/>
</dbReference>
<evidence type="ECO:0000313" key="3">
    <source>
        <dbReference type="Proteomes" id="UP000011632"/>
    </source>
</evidence>
<dbReference type="Proteomes" id="UP000011632">
    <property type="component" value="Unassembled WGS sequence"/>
</dbReference>
<feature type="region of interest" description="Disordered" evidence="1">
    <location>
        <begin position="140"/>
        <end position="163"/>
    </location>
</feature>
<dbReference type="Gene3D" id="3.90.660.10">
    <property type="match status" value="1"/>
</dbReference>
<sequence>MTRIGIVGAGAAAAAAASTLEETPAETEITVLEKSRGLCGRAATRRRDDVVYDYGANYVKSDDERVVELLTETLDSEGLVDVTDPVWTFDSDGTVSEGDDRDGHKWTYRQGLTQIAKRLFARTDATIHRETRIKTIVRSDGAVDGSGDAGRRGDAGRHGDADGVWHLEDADGTRWGPFDVLLLNPPAPQTADLLRSAEWDADACDDLADAVDEVPFRTIWTAIFHYPFELERPYYALVNTDKAHEVGWIGREECKPGHVPDGESLLVVQANHEWSVDRYDEPAAENRERLADLTADLMGDERLREPGWADQQGWRYALPEDGVAADPLRRAEREGLYCLGDWVAGESRLHAALRNGLEIGERIGQESGVDG</sequence>
<dbReference type="PANTHER" id="PTHR16128">
    <property type="entry name" value="FAD/NAD(P)-BINDING OXIDOREDUCTASE FAMILY PROTEIN"/>
    <property type="match status" value="1"/>
</dbReference>
<dbReference type="InterPro" id="IPR036188">
    <property type="entry name" value="FAD/NAD-bd_sf"/>
</dbReference>
<evidence type="ECO:0000313" key="2">
    <source>
        <dbReference type="EMBL" id="ELY71082.1"/>
    </source>
</evidence>
<proteinExistence type="predicted"/>
<comment type="caution">
    <text evidence="2">The sequence shown here is derived from an EMBL/GenBank/DDBJ whole genome shotgun (WGS) entry which is preliminary data.</text>
</comment>
<protein>
    <submittedName>
        <fullName evidence="2">NAD/FAD-dependent oxidoreductase-like protein</fullName>
    </submittedName>
</protein>
<name>L9YBJ5_9EURY</name>
<dbReference type="Pfam" id="PF13450">
    <property type="entry name" value="NAD_binding_8"/>
    <property type="match status" value="1"/>
</dbReference>
<gene>
    <name evidence="2" type="ORF">C489_01961</name>
</gene>
<organism evidence="2 3">
    <name type="scientific">Natrinema versiforme JCM 10478</name>
    <dbReference type="NCBI Taxonomy" id="1227496"/>
    <lineage>
        <taxon>Archaea</taxon>
        <taxon>Methanobacteriati</taxon>
        <taxon>Methanobacteriota</taxon>
        <taxon>Stenosarchaea group</taxon>
        <taxon>Halobacteria</taxon>
        <taxon>Halobacteriales</taxon>
        <taxon>Natrialbaceae</taxon>
        <taxon>Natrinema</taxon>
    </lineage>
</organism>
<dbReference type="EMBL" id="AOID01000005">
    <property type="protein sequence ID" value="ELY71082.1"/>
    <property type="molecule type" value="Genomic_DNA"/>
</dbReference>
<dbReference type="OrthoDB" id="203052at2157"/>
<keyword evidence="3" id="KW-1185">Reference proteome</keyword>
<dbReference type="STRING" id="1227496.C489_01961"/>
<dbReference type="PATRIC" id="fig|1227496.3.peg.407"/>
<feature type="compositionally biased region" description="Basic and acidic residues" evidence="1">
    <location>
        <begin position="149"/>
        <end position="163"/>
    </location>
</feature>
<dbReference type="AlphaFoldDB" id="L9YBJ5"/>